<name>A0A6G1HLU1_9PEZI</name>
<proteinExistence type="predicted"/>
<gene>
    <name evidence="1" type="ORF">EJ06DRAFT_559512</name>
</gene>
<sequence length="175" mass="20270">MTAQHLFHPSVRPRPHSSECEAAALLSTIATLDITDDEARHLLVADFERSARILCRTLDHLSKIQNHRRRLAVWEKTLALWAGVYEEAYALLQVRCRGAGDRGERRLWRELTRAGGATLRGVLDRIEGARREEEERLVVWMEDVLAESEELWKEREALRVELRELGAVNGKKRRR</sequence>
<evidence type="ECO:0000313" key="2">
    <source>
        <dbReference type="Proteomes" id="UP000799640"/>
    </source>
</evidence>
<protein>
    <submittedName>
        <fullName evidence="1">Uncharacterized protein</fullName>
    </submittedName>
</protein>
<reference evidence="1" key="1">
    <citation type="journal article" date="2020" name="Stud. Mycol.">
        <title>101 Dothideomycetes genomes: a test case for predicting lifestyles and emergence of pathogens.</title>
        <authorList>
            <person name="Haridas S."/>
            <person name="Albert R."/>
            <person name="Binder M."/>
            <person name="Bloem J."/>
            <person name="Labutti K."/>
            <person name="Salamov A."/>
            <person name="Andreopoulos B."/>
            <person name="Baker S."/>
            <person name="Barry K."/>
            <person name="Bills G."/>
            <person name="Bluhm B."/>
            <person name="Cannon C."/>
            <person name="Castanera R."/>
            <person name="Culley D."/>
            <person name="Daum C."/>
            <person name="Ezra D."/>
            <person name="Gonzalez J."/>
            <person name="Henrissat B."/>
            <person name="Kuo A."/>
            <person name="Liang C."/>
            <person name="Lipzen A."/>
            <person name="Lutzoni F."/>
            <person name="Magnuson J."/>
            <person name="Mondo S."/>
            <person name="Nolan M."/>
            <person name="Ohm R."/>
            <person name="Pangilinan J."/>
            <person name="Park H.-J."/>
            <person name="Ramirez L."/>
            <person name="Alfaro M."/>
            <person name="Sun H."/>
            <person name="Tritt A."/>
            <person name="Yoshinaga Y."/>
            <person name="Zwiers L.-H."/>
            <person name="Turgeon B."/>
            <person name="Goodwin S."/>
            <person name="Spatafora J."/>
            <person name="Crous P."/>
            <person name="Grigoriev I."/>
        </authorList>
    </citation>
    <scope>NUCLEOTIDE SEQUENCE</scope>
    <source>
        <strain evidence="1">CBS 262.69</strain>
    </source>
</reference>
<accession>A0A6G1HLU1</accession>
<evidence type="ECO:0000313" key="1">
    <source>
        <dbReference type="EMBL" id="KAF2396874.1"/>
    </source>
</evidence>
<dbReference type="EMBL" id="ML996705">
    <property type="protein sequence ID" value="KAF2396874.1"/>
    <property type="molecule type" value="Genomic_DNA"/>
</dbReference>
<keyword evidence="2" id="KW-1185">Reference proteome</keyword>
<dbReference type="Proteomes" id="UP000799640">
    <property type="component" value="Unassembled WGS sequence"/>
</dbReference>
<dbReference type="AlphaFoldDB" id="A0A6G1HLU1"/>
<organism evidence="1 2">
    <name type="scientific">Trichodelitschia bisporula</name>
    <dbReference type="NCBI Taxonomy" id="703511"/>
    <lineage>
        <taxon>Eukaryota</taxon>
        <taxon>Fungi</taxon>
        <taxon>Dikarya</taxon>
        <taxon>Ascomycota</taxon>
        <taxon>Pezizomycotina</taxon>
        <taxon>Dothideomycetes</taxon>
        <taxon>Dothideomycetes incertae sedis</taxon>
        <taxon>Phaeotrichales</taxon>
        <taxon>Phaeotrichaceae</taxon>
        <taxon>Trichodelitschia</taxon>
    </lineage>
</organism>